<dbReference type="SUPFAM" id="SSF57845">
    <property type="entry name" value="B-box zinc-binding domain"/>
    <property type="match status" value="1"/>
</dbReference>
<comment type="caution">
    <text evidence="1">The sequence shown here is derived from an EMBL/GenBank/DDBJ whole genome shotgun (WGS) entry which is preliminary data.</text>
</comment>
<protein>
    <recommendedName>
        <fullName evidence="3">B box-type domain-containing protein</fullName>
    </recommendedName>
</protein>
<name>A0A8S3V338_MYTED</name>
<organism evidence="1 2">
    <name type="scientific">Mytilus edulis</name>
    <name type="common">Blue mussel</name>
    <dbReference type="NCBI Taxonomy" id="6550"/>
    <lineage>
        <taxon>Eukaryota</taxon>
        <taxon>Metazoa</taxon>
        <taxon>Spiralia</taxon>
        <taxon>Lophotrochozoa</taxon>
        <taxon>Mollusca</taxon>
        <taxon>Bivalvia</taxon>
        <taxon>Autobranchia</taxon>
        <taxon>Pteriomorphia</taxon>
        <taxon>Mytilida</taxon>
        <taxon>Mytiloidea</taxon>
        <taxon>Mytilidae</taxon>
        <taxon>Mytilinae</taxon>
        <taxon>Mytilus</taxon>
    </lineage>
</organism>
<reference evidence="1" key="1">
    <citation type="submission" date="2021-03" db="EMBL/GenBank/DDBJ databases">
        <authorList>
            <person name="Bekaert M."/>
        </authorList>
    </citation>
    <scope>NUCLEOTIDE SEQUENCE</scope>
</reference>
<dbReference type="EMBL" id="CAJPWZ010003061">
    <property type="protein sequence ID" value="CAG2250718.1"/>
    <property type="molecule type" value="Genomic_DNA"/>
</dbReference>
<evidence type="ECO:0008006" key="3">
    <source>
        <dbReference type="Google" id="ProtNLM"/>
    </source>
</evidence>
<evidence type="ECO:0000313" key="2">
    <source>
        <dbReference type="Proteomes" id="UP000683360"/>
    </source>
</evidence>
<sequence length="161" mass="18499">MSRNHNLITMSDYRKNKNVSISQICVEHNKRYDLYCSLHDIALCIDCVDQHKACSKLLSLDKAVENSKQSTALSNLEDKINWALQNVSKFLKEKKLNEEQFEAQENLIKKNIKETRKNLNTHLDFLETQMIINLTEQTTTSKATHIKSGSIAFSRTKANAI</sequence>
<keyword evidence="2" id="KW-1185">Reference proteome</keyword>
<dbReference type="Proteomes" id="UP000683360">
    <property type="component" value="Unassembled WGS sequence"/>
</dbReference>
<proteinExistence type="predicted"/>
<evidence type="ECO:0000313" key="1">
    <source>
        <dbReference type="EMBL" id="CAG2250718.1"/>
    </source>
</evidence>
<dbReference type="OrthoDB" id="6121165at2759"/>
<accession>A0A8S3V338</accession>
<dbReference type="AlphaFoldDB" id="A0A8S3V338"/>
<dbReference type="Gene3D" id="3.30.160.60">
    <property type="entry name" value="Classic Zinc Finger"/>
    <property type="match status" value="1"/>
</dbReference>
<gene>
    <name evidence="1" type="ORF">MEDL_62420</name>
</gene>